<dbReference type="Gene3D" id="3.50.50.60">
    <property type="entry name" value="FAD/NAD(P)-binding domain"/>
    <property type="match status" value="1"/>
</dbReference>
<dbReference type="PANTHER" id="PTHR43004">
    <property type="entry name" value="TRK SYSTEM POTASSIUM UPTAKE PROTEIN"/>
    <property type="match status" value="1"/>
</dbReference>
<evidence type="ECO:0000256" key="2">
    <source>
        <dbReference type="ARBA" id="ARBA00022630"/>
    </source>
</evidence>
<comment type="caution">
    <text evidence="5">The sequence shown here is derived from an EMBL/GenBank/DDBJ whole genome shotgun (WGS) entry which is preliminary data.</text>
</comment>
<keyword evidence="6" id="KW-1185">Reference proteome</keyword>
<protein>
    <submittedName>
        <fullName evidence="5">FAD-dependent monooxygenase</fullName>
    </submittedName>
</protein>
<dbReference type="Pfam" id="PF21274">
    <property type="entry name" value="Rng_hyd_C"/>
    <property type="match status" value="1"/>
</dbReference>
<dbReference type="SUPFAM" id="SSF51905">
    <property type="entry name" value="FAD/NAD(P)-binding domain"/>
    <property type="match status" value="1"/>
</dbReference>
<dbReference type="InterPro" id="IPR036188">
    <property type="entry name" value="FAD/NAD-bd_sf"/>
</dbReference>
<name>A0ABW6M8T7_9ACTN</name>
<dbReference type="PRINTS" id="PR00420">
    <property type="entry name" value="RNGMNOXGNASE"/>
</dbReference>
<gene>
    <name evidence="5" type="ORF">ACFYNQ_28695</name>
</gene>
<dbReference type="RefSeq" id="WP_388110483.1">
    <property type="nucleotide sequence ID" value="NZ_JBIAHM010000010.1"/>
</dbReference>
<evidence type="ECO:0000256" key="3">
    <source>
        <dbReference type="ARBA" id="ARBA00022827"/>
    </source>
</evidence>
<proteinExistence type="predicted"/>
<comment type="cofactor">
    <cofactor evidence="1">
        <name>FAD</name>
        <dbReference type="ChEBI" id="CHEBI:57692"/>
    </cofactor>
</comment>
<evidence type="ECO:0000313" key="6">
    <source>
        <dbReference type="Proteomes" id="UP001601303"/>
    </source>
</evidence>
<keyword evidence="5" id="KW-0560">Oxidoreductase</keyword>
<evidence type="ECO:0000313" key="5">
    <source>
        <dbReference type="EMBL" id="MFE9602529.1"/>
    </source>
</evidence>
<dbReference type="InterPro" id="IPR002938">
    <property type="entry name" value="FAD-bd"/>
</dbReference>
<keyword evidence="5" id="KW-0503">Monooxygenase</keyword>
<dbReference type="Gene3D" id="3.40.30.120">
    <property type="match status" value="1"/>
</dbReference>
<dbReference type="PANTHER" id="PTHR43004:SF19">
    <property type="entry name" value="BINDING MONOOXYGENASE, PUTATIVE (JCVI)-RELATED"/>
    <property type="match status" value="1"/>
</dbReference>
<evidence type="ECO:0000256" key="1">
    <source>
        <dbReference type="ARBA" id="ARBA00001974"/>
    </source>
</evidence>
<accession>A0ABW6M8T7</accession>
<dbReference type="Pfam" id="PF01494">
    <property type="entry name" value="FAD_binding_3"/>
    <property type="match status" value="1"/>
</dbReference>
<feature type="domain" description="FAD-binding" evidence="4">
    <location>
        <begin position="7"/>
        <end position="337"/>
    </location>
</feature>
<evidence type="ECO:0000259" key="4">
    <source>
        <dbReference type="Pfam" id="PF01494"/>
    </source>
</evidence>
<dbReference type="Proteomes" id="UP001601303">
    <property type="component" value="Unassembled WGS sequence"/>
</dbReference>
<organism evidence="5 6">
    <name type="scientific">Streptomyces hokutonensis</name>
    <dbReference type="NCBI Taxonomy" id="1306990"/>
    <lineage>
        <taxon>Bacteria</taxon>
        <taxon>Bacillati</taxon>
        <taxon>Actinomycetota</taxon>
        <taxon>Actinomycetes</taxon>
        <taxon>Kitasatosporales</taxon>
        <taxon>Streptomycetaceae</taxon>
        <taxon>Streptomyces</taxon>
    </lineage>
</organism>
<dbReference type="EMBL" id="JBIAHM010000010">
    <property type="protein sequence ID" value="MFE9602529.1"/>
    <property type="molecule type" value="Genomic_DNA"/>
</dbReference>
<dbReference type="InterPro" id="IPR050641">
    <property type="entry name" value="RIFMO-like"/>
</dbReference>
<keyword evidence="2" id="KW-0285">Flavoprotein</keyword>
<sequence length="506" mass="54656">MTDMNDTVVIAGGGPAGLLLASELALAGIRPVVLEKRTGTEEFSAGMAIHGRSLELLRLRGLADRIGPDEMFAWPRTPFGFLWLDLAEVNEREYTHAYPQWRLERLLASRAAELGVDLRRGHELTDLTQDEDGVQVEVRSPEGTYWLGGRYLVGCDGRDSTVRALAGMTSPGSGKSYYGVLADVELSEGDHDLFESGLHEHGVFGAIPLRPGMTRLMTIEFDAEPEQGSEPVTTEELLSSVRRVSGRELEIVKTYFSYRYGGRTSLAERYRENRVFLAGDAAHSLFVSGTQGLNTGLHDAFNLGWKLAAELNGRAPSGLLDTYHRERHTVGERVARHSRAQMALMHPLDRMTPLREMLEELIGLGSVNRYLSESTAAFGYPPDADGASAGQVWHPLVGEPVTDIALTTADGATSLGQLLASGRGLLLDLTDGTADAASWGDGWEDRVDHVAAAPAGPGPVPPALRLLVRPDGHIAWADDGSSDDKGLEAALHAWFGEPAGTSTGKE</sequence>
<reference evidence="5 6" key="1">
    <citation type="submission" date="2024-10" db="EMBL/GenBank/DDBJ databases">
        <title>The Natural Products Discovery Center: Release of the First 8490 Sequenced Strains for Exploring Actinobacteria Biosynthetic Diversity.</title>
        <authorList>
            <person name="Kalkreuter E."/>
            <person name="Kautsar S.A."/>
            <person name="Yang D."/>
            <person name="Bader C.D."/>
            <person name="Teijaro C.N."/>
            <person name="Fluegel L."/>
            <person name="Davis C.M."/>
            <person name="Simpson J.R."/>
            <person name="Lauterbach L."/>
            <person name="Steele A.D."/>
            <person name="Gui C."/>
            <person name="Meng S."/>
            <person name="Li G."/>
            <person name="Viehrig K."/>
            <person name="Ye F."/>
            <person name="Su P."/>
            <person name="Kiefer A.F."/>
            <person name="Nichols A."/>
            <person name="Cepeda A.J."/>
            <person name="Yan W."/>
            <person name="Fan B."/>
            <person name="Jiang Y."/>
            <person name="Adhikari A."/>
            <person name="Zheng C.-J."/>
            <person name="Schuster L."/>
            <person name="Cowan T.M."/>
            <person name="Smanski M.J."/>
            <person name="Chevrette M.G."/>
            <person name="De Carvalho L.P.S."/>
            <person name="Shen B."/>
        </authorList>
    </citation>
    <scope>NUCLEOTIDE SEQUENCE [LARGE SCALE GENOMIC DNA]</scope>
    <source>
        <strain evidence="5 6">NPDC006488</strain>
    </source>
</reference>
<keyword evidence="3" id="KW-0274">FAD</keyword>
<dbReference type="Gene3D" id="3.30.70.2450">
    <property type="match status" value="1"/>
</dbReference>
<dbReference type="GO" id="GO:0004497">
    <property type="term" value="F:monooxygenase activity"/>
    <property type="evidence" value="ECO:0007669"/>
    <property type="project" value="UniProtKB-KW"/>
</dbReference>